<dbReference type="InterPro" id="IPR013749">
    <property type="entry name" value="PM/HMP-P_kinase-1"/>
</dbReference>
<evidence type="ECO:0000256" key="1">
    <source>
        <dbReference type="ARBA" id="ARBA00004948"/>
    </source>
</evidence>
<keyword evidence="5 8" id="KW-0418">Kinase</keyword>
<name>A0AAW7X998_9GAMM</name>
<dbReference type="EMBL" id="JAUOPB010000009">
    <property type="protein sequence ID" value="MDO6423442.1"/>
    <property type="molecule type" value="Genomic_DNA"/>
</dbReference>
<protein>
    <recommendedName>
        <fullName evidence="2">hydroxymethylpyrimidine kinase</fullName>
        <ecNumber evidence="2">2.7.1.49</ecNumber>
    </recommendedName>
</protein>
<evidence type="ECO:0000256" key="4">
    <source>
        <dbReference type="ARBA" id="ARBA00022741"/>
    </source>
</evidence>
<dbReference type="CDD" id="cd01169">
    <property type="entry name" value="HMPP_kinase"/>
    <property type="match status" value="1"/>
</dbReference>
<dbReference type="InterPro" id="IPR004399">
    <property type="entry name" value="HMP/HMP-P_kinase_dom"/>
</dbReference>
<dbReference type="GO" id="GO:0008902">
    <property type="term" value="F:hydroxymethylpyrimidine kinase activity"/>
    <property type="evidence" value="ECO:0007669"/>
    <property type="project" value="UniProtKB-EC"/>
</dbReference>
<sequence>MTPTAILSIAASDSFGAAGIQADIKTAMALHAYCATAITAVTAQNSLGVAAIHPVPANILSAQLTAAAQGFLPARLGAIKIGMLGHAEALPAVVNFVQQLAGAIPVVVDTVLNASSGAALLPPSAVHVYRESLLPLATLITPNLHEAALLLDAPLATSGAQQREQAQALLQLGCGAVLLKGGHFEGNSASDYLVTPHREARFSSPKIQTSNSRGTGCSLAAAIAVGIAQGLPLEQAVEAAKNYISAALQGAVGWQLAQGSGPICHGANSASCQQLHLGQTDN</sequence>
<dbReference type="GO" id="GO:0005829">
    <property type="term" value="C:cytosol"/>
    <property type="evidence" value="ECO:0007669"/>
    <property type="project" value="TreeGrafter"/>
</dbReference>
<feature type="domain" description="Pyridoxamine kinase/Phosphomethylpyrimidine kinase" evidence="7">
    <location>
        <begin position="13"/>
        <end position="263"/>
    </location>
</feature>
<proteinExistence type="predicted"/>
<dbReference type="EC" id="2.7.1.49" evidence="2"/>
<accession>A0AAW7X998</accession>
<evidence type="ECO:0000259" key="7">
    <source>
        <dbReference type="Pfam" id="PF08543"/>
    </source>
</evidence>
<evidence type="ECO:0000256" key="3">
    <source>
        <dbReference type="ARBA" id="ARBA00022679"/>
    </source>
</evidence>
<organism evidence="8 9">
    <name type="scientific">Saccharophagus degradans</name>
    <dbReference type="NCBI Taxonomy" id="86304"/>
    <lineage>
        <taxon>Bacteria</taxon>
        <taxon>Pseudomonadati</taxon>
        <taxon>Pseudomonadota</taxon>
        <taxon>Gammaproteobacteria</taxon>
        <taxon>Cellvibrionales</taxon>
        <taxon>Cellvibrionaceae</taxon>
        <taxon>Saccharophagus</taxon>
    </lineage>
</organism>
<dbReference type="RefSeq" id="WP_216064678.1">
    <property type="nucleotide sequence ID" value="NZ_JAHKPP010000032.1"/>
</dbReference>
<comment type="caution">
    <text evidence="8">The sequence shown here is derived from an EMBL/GenBank/DDBJ whole genome shotgun (WGS) entry which is preliminary data.</text>
</comment>
<dbReference type="GO" id="GO:0009228">
    <property type="term" value="P:thiamine biosynthetic process"/>
    <property type="evidence" value="ECO:0007669"/>
    <property type="project" value="InterPro"/>
</dbReference>
<evidence type="ECO:0000256" key="2">
    <source>
        <dbReference type="ARBA" id="ARBA00012135"/>
    </source>
</evidence>
<dbReference type="GO" id="GO:0008972">
    <property type="term" value="F:phosphomethylpyrimidine kinase activity"/>
    <property type="evidence" value="ECO:0007669"/>
    <property type="project" value="InterPro"/>
</dbReference>
<keyword evidence="6" id="KW-0067">ATP-binding</keyword>
<keyword evidence="4" id="KW-0547">Nucleotide-binding</keyword>
<dbReference type="Pfam" id="PF08543">
    <property type="entry name" value="Phos_pyr_kin"/>
    <property type="match status" value="1"/>
</dbReference>
<dbReference type="Proteomes" id="UP001169760">
    <property type="component" value="Unassembled WGS sequence"/>
</dbReference>
<evidence type="ECO:0000256" key="6">
    <source>
        <dbReference type="ARBA" id="ARBA00022840"/>
    </source>
</evidence>
<evidence type="ECO:0000313" key="8">
    <source>
        <dbReference type="EMBL" id="MDO6423442.1"/>
    </source>
</evidence>
<evidence type="ECO:0000256" key="5">
    <source>
        <dbReference type="ARBA" id="ARBA00022777"/>
    </source>
</evidence>
<evidence type="ECO:0000313" key="9">
    <source>
        <dbReference type="Proteomes" id="UP001169760"/>
    </source>
</evidence>
<gene>
    <name evidence="8" type="primary">thiD</name>
    <name evidence="8" type="ORF">Q4521_13260</name>
</gene>
<dbReference type="GO" id="GO:0005524">
    <property type="term" value="F:ATP binding"/>
    <property type="evidence" value="ECO:0007669"/>
    <property type="project" value="UniProtKB-KW"/>
</dbReference>
<dbReference type="PANTHER" id="PTHR20858">
    <property type="entry name" value="PHOSPHOMETHYLPYRIMIDINE KINASE"/>
    <property type="match status" value="1"/>
</dbReference>
<reference evidence="8" key="1">
    <citation type="submission" date="2023-07" db="EMBL/GenBank/DDBJ databases">
        <title>Genome content predicts the carbon catabolic preferences of heterotrophic bacteria.</title>
        <authorList>
            <person name="Gralka M."/>
        </authorList>
    </citation>
    <scope>NUCLEOTIDE SEQUENCE</scope>
    <source>
        <strain evidence="8">I3M17_2</strain>
    </source>
</reference>
<dbReference type="NCBIfam" id="TIGR00097">
    <property type="entry name" value="HMP-P_kinase"/>
    <property type="match status" value="1"/>
</dbReference>
<dbReference type="AlphaFoldDB" id="A0AAW7X998"/>
<dbReference type="PANTHER" id="PTHR20858:SF17">
    <property type="entry name" value="HYDROXYMETHYLPYRIMIDINE_PHOSPHOMETHYLPYRIMIDINE KINASE THI20-RELATED"/>
    <property type="match status" value="1"/>
</dbReference>
<comment type="pathway">
    <text evidence="1">Cofactor biosynthesis; thiamine diphosphate biosynthesis.</text>
</comment>
<keyword evidence="3 8" id="KW-0808">Transferase</keyword>
<dbReference type="FunFam" id="3.40.1190.20:FF:000003">
    <property type="entry name" value="Phosphomethylpyrimidine kinase ThiD"/>
    <property type="match status" value="1"/>
</dbReference>